<dbReference type="Gene3D" id="3.30.2310.20">
    <property type="entry name" value="RelE-like"/>
    <property type="match status" value="1"/>
</dbReference>
<evidence type="ECO:0000313" key="3">
    <source>
        <dbReference type="Proteomes" id="UP000277633"/>
    </source>
</evidence>
<comment type="caution">
    <text evidence="2">The sequence shown here is derived from an EMBL/GenBank/DDBJ whole genome shotgun (WGS) entry which is preliminary data.</text>
</comment>
<dbReference type="EMBL" id="QMWO01000091">
    <property type="protein sequence ID" value="RLG69202.1"/>
    <property type="molecule type" value="Genomic_DNA"/>
</dbReference>
<dbReference type="AlphaFoldDB" id="A0A497JGM7"/>
<dbReference type="InterPro" id="IPR052747">
    <property type="entry name" value="TA_system_RelE_toxin"/>
</dbReference>
<evidence type="ECO:0000313" key="2">
    <source>
        <dbReference type="EMBL" id="RLG69202.1"/>
    </source>
</evidence>
<sequence length="91" mass="10911">MAFELRANRKVAKALKSLDTKLKEKIKQLFLILKANPTPVKRYDVVKIRGLENTYRIRVQKIRIIYSVEWEKHVVEILKVTKRKESTYKRL</sequence>
<gene>
    <name evidence="2" type="ORF">DRO07_02620</name>
</gene>
<reference evidence="2 3" key="1">
    <citation type="submission" date="2018-06" db="EMBL/GenBank/DDBJ databases">
        <title>Extensive metabolic versatility and redundancy in microbially diverse, dynamic hydrothermal sediments.</title>
        <authorList>
            <person name="Dombrowski N."/>
            <person name="Teske A."/>
            <person name="Baker B.J."/>
        </authorList>
    </citation>
    <scope>NUCLEOTIDE SEQUENCE [LARGE SCALE GENOMIC DNA]</scope>
    <source>
        <strain evidence="2">B9_G13</strain>
    </source>
</reference>
<dbReference type="InterPro" id="IPR035093">
    <property type="entry name" value="RelE/ParE_toxin_dom_sf"/>
</dbReference>
<protein>
    <submittedName>
        <fullName evidence="2">Type II toxin-antitoxin system RelE/ParE family toxin</fullName>
    </submittedName>
</protein>
<name>A0A497JGM7_9ARCH</name>
<dbReference type="Pfam" id="PF05016">
    <property type="entry name" value="ParE_toxin"/>
    <property type="match status" value="1"/>
</dbReference>
<organism evidence="2 3">
    <name type="scientific">Candidatus Iainarchaeum sp</name>
    <dbReference type="NCBI Taxonomy" id="3101447"/>
    <lineage>
        <taxon>Archaea</taxon>
        <taxon>Candidatus Iainarchaeota</taxon>
        <taxon>Candidatus Iainarchaeia</taxon>
        <taxon>Candidatus Iainarchaeales</taxon>
        <taxon>Candidatus Iainarchaeaceae</taxon>
        <taxon>Candidatus Iainarchaeum</taxon>
    </lineage>
</organism>
<dbReference type="PANTHER" id="PTHR38813:SF1">
    <property type="entry name" value="TOXIN RELE1-RELATED"/>
    <property type="match status" value="1"/>
</dbReference>
<dbReference type="InterPro" id="IPR007712">
    <property type="entry name" value="RelE/ParE_toxin"/>
</dbReference>
<dbReference type="Proteomes" id="UP000277633">
    <property type="component" value="Unassembled WGS sequence"/>
</dbReference>
<accession>A0A497JGM7</accession>
<dbReference type="SUPFAM" id="SSF143011">
    <property type="entry name" value="RelE-like"/>
    <property type="match status" value="1"/>
</dbReference>
<evidence type="ECO:0000256" key="1">
    <source>
        <dbReference type="ARBA" id="ARBA00022649"/>
    </source>
</evidence>
<keyword evidence="1" id="KW-1277">Toxin-antitoxin system</keyword>
<proteinExistence type="predicted"/>
<dbReference type="PANTHER" id="PTHR38813">
    <property type="match status" value="1"/>
</dbReference>